<reference evidence="1" key="1">
    <citation type="submission" date="2022-03" db="EMBL/GenBank/DDBJ databases">
        <authorList>
            <person name="Tunstrom K."/>
        </authorList>
    </citation>
    <scope>NUCLEOTIDE SEQUENCE</scope>
</reference>
<sequence length="128" mass="14558">MIVYLSAFRNDVFSYWKPSRAVHGPISLNTDIKQNNQSPDIDSYSDDAISFEEKDEDNTKLEPKTEAKSVLDSCECTIGLTLEQIKRTNVTLRTSNVETCTYPVDLEEIGAFKILIHCKLKKLLVKKN</sequence>
<organism evidence="1 2">
    <name type="scientific">Euphydryas editha</name>
    <name type="common">Edith's checkerspot</name>
    <dbReference type="NCBI Taxonomy" id="104508"/>
    <lineage>
        <taxon>Eukaryota</taxon>
        <taxon>Metazoa</taxon>
        <taxon>Ecdysozoa</taxon>
        <taxon>Arthropoda</taxon>
        <taxon>Hexapoda</taxon>
        <taxon>Insecta</taxon>
        <taxon>Pterygota</taxon>
        <taxon>Neoptera</taxon>
        <taxon>Endopterygota</taxon>
        <taxon>Lepidoptera</taxon>
        <taxon>Glossata</taxon>
        <taxon>Ditrysia</taxon>
        <taxon>Papilionoidea</taxon>
        <taxon>Nymphalidae</taxon>
        <taxon>Nymphalinae</taxon>
        <taxon>Euphydryas</taxon>
    </lineage>
</organism>
<accession>A0AAU9TCG9</accession>
<dbReference type="AlphaFoldDB" id="A0AAU9TCG9"/>
<evidence type="ECO:0000313" key="2">
    <source>
        <dbReference type="Proteomes" id="UP001153954"/>
    </source>
</evidence>
<gene>
    <name evidence="1" type="ORF">EEDITHA_LOCUS1782</name>
</gene>
<dbReference type="EMBL" id="CAKOGL010000004">
    <property type="protein sequence ID" value="CAH2085294.1"/>
    <property type="molecule type" value="Genomic_DNA"/>
</dbReference>
<dbReference type="Proteomes" id="UP001153954">
    <property type="component" value="Unassembled WGS sequence"/>
</dbReference>
<proteinExistence type="predicted"/>
<name>A0AAU9TCG9_EUPED</name>
<evidence type="ECO:0000313" key="1">
    <source>
        <dbReference type="EMBL" id="CAH2085294.1"/>
    </source>
</evidence>
<keyword evidence="2" id="KW-1185">Reference proteome</keyword>
<protein>
    <submittedName>
        <fullName evidence="1">Uncharacterized protein</fullName>
    </submittedName>
</protein>
<comment type="caution">
    <text evidence="1">The sequence shown here is derived from an EMBL/GenBank/DDBJ whole genome shotgun (WGS) entry which is preliminary data.</text>
</comment>